<organism evidence="3 4">
    <name type="scientific">Sphaerosporella brunnea</name>
    <dbReference type="NCBI Taxonomy" id="1250544"/>
    <lineage>
        <taxon>Eukaryota</taxon>
        <taxon>Fungi</taxon>
        <taxon>Dikarya</taxon>
        <taxon>Ascomycota</taxon>
        <taxon>Pezizomycotina</taxon>
        <taxon>Pezizomycetes</taxon>
        <taxon>Pezizales</taxon>
        <taxon>Pyronemataceae</taxon>
        <taxon>Sphaerosporella</taxon>
    </lineage>
</organism>
<evidence type="ECO:0008006" key="5">
    <source>
        <dbReference type="Google" id="ProtNLM"/>
    </source>
</evidence>
<feature type="transmembrane region" description="Helical" evidence="2">
    <location>
        <begin position="47"/>
        <end position="72"/>
    </location>
</feature>
<dbReference type="OrthoDB" id="4918558at2759"/>
<dbReference type="EMBL" id="VXIS01000018">
    <property type="protein sequence ID" value="KAA8913008.1"/>
    <property type="molecule type" value="Genomic_DNA"/>
</dbReference>
<dbReference type="AlphaFoldDB" id="A0A5J5F888"/>
<dbReference type="InParanoid" id="A0A5J5F888"/>
<feature type="region of interest" description="Disordered" evidence="1">
    <location>
        <begin position="217"/>
        <end position="253"/>
    </location>
</feature>
<protein>
    <recommendedName>
        <fullName evidence="5">MARVEL domain-containing protein</fullName>
    </recommendedName>
</protein>
<evidence type="ECO:0000256" key="1">
    <source>
        <dbReference type="SAM" id="MobiDB-lite"/>
    </source>
</evidence>
<evidence type="ECO:0000256" key="2">
    <source>
        <dbReference type="SAM" id="Phobius"/>
    </source>
</evidence>
<name>A0A5J5F888_9PEZI</name>
<evidence type="ECO:0000313" key="3">
    <source>
        <dbReference type="EMBL" id="KAA8913008.1"/>
    </source>
</evidence>
<accession>A0A5J5F888</accession>
<keyword evidence="2" id="KW-0812">Transmembrane</keyword>
<proteinExistence type="predicted"/>
<dbReference type="Proteomes" id="UP000326924">
    <property type="component" value="Unassembled WGS sequence"/>
</dbReference>
<reference evidence="3 4" key="1">
    <citation type="submission" date="2019-09" db="EMBL/GenBank/DDBJ databases">
        <title>Draft genome of the ectomycorrhizal ascomycete Sphaerosporella brunnea.</title>
        <authorList>
            <consortium name="DOE Joint Genome Institute"/>
            <person name="Benucci G.M."/>
            <person name="Marozzi G."/>
            <person name="Antonielli L."/>
            <person name="Sanchez S."/>
            <person name="Marco P."/>
            <person name="Wang X."/>
            <person name="Falini L.B."/>
            <person name="Barry K."/>
            <person name="Haridas S."/>
            <person name="Lipzen A."/>
            <person name="Labutti K."/>
            <person name="Grigoriev I.V."/>
            <person name="Murat C."/>
            <person name="Martin F."/>
            <person name="Albertini E."/>
            <person name="Donnini D."/>
            <person name="Bonito G."/>
        </authorList>
    </citation>
    <scope>NUCLEOTIDE SEQUENCE [LARGE SCALE GENOMIC DNA]</scope>
    <source>
        <strain evidence="3 4">Sb_GMNB300</strain>
    </source>
</reference>
<feature type="transmembrane region" description="Helical" evidence="2">
    <location>
        <begin position="79"/>
        <end position="98"/>
    </location>
</feature>
<comment type="caution">
    <text evidence="3">The sequence shown here is derived from an EMBL/GenBank/DDBJ whole genome shotgun (WGS) entry which is preliminary data.</text>
</comment>
<keyword evidence="2" id="KW-1133">Transmembrane helix</keyword>
<feature type="transmembrane region" description="Helical" evidence="2">
    <location>
        <begin position="165"/>
        <end position="188"/>
    </location>
</feature>
<keyword evidence="2" id="KW-0472">Membrane</keyword>
<evidence type="ECO:0000313" key="4">
    <source>
        <dbReference type="Proteomes" id="UP000326924"/>
    </source>
</evidence>
<keyword evidence="4" id="KW-1185">Reference proteome</keyword>
<feature type="transmembrane region" description="Helical" evidence="2">
    <location>
        <begin position="21"/>
        <end position="41"/>
    </location>
</feature>
<sequence>MSSRASAAAGATKAHNLLRALQLLTLIPAWAILAAVVAWYNGNGVHIPGGILCLFIATLLSFAWAFCILVAVLRADNTALWIAFWDVVALGALIAGVATTADIANYQCNAVAVNTTPTVYITSSGERIVLTGPNALNGTAPAAVVVPQDQRSLWVNPNNCNLIKAAWGLAIADVVMFFLTAMLAVVIYKQNEDLRRRDVVVVEDDVAGVEKVYLARPKRAHRGSRRSSTTRTSRSSRSRARSGSRGYGYDDRL</sequence>
<gene>
    <name evidence="3" type="ORF">FN846DRAFT_203454</name>
</gene>